<dbReference type="InterPro" id="IPR023198">
    <property type="entry name" value="PGP-like_dom2"/>
</dbReference>
<dbReference type="Proteomes" id="UP001432222">
    <property type="component" value="Chromosome"/>
</dbReference>
<sequence>MKKPTAVLFDLHGLFQHFTNDGAARGEAAAGLPPGTITTYAYHHPDYEAAKVGLITDEEWARGVARRLVSDFGPAAAAAVPPWRADRGYANPLMINLLGQVMEVVEAGILSNFTDAMHTDLARHRIVPHHAYCSADLGITKPSPFVFREAADRMGIPPQNIFYFDDEMTFVAGARIAGLSAELFTTPQACAQRLHALGIPVHLEAKG</sequence>
<dbReference type="Gene3D" id="1.10.150.240">
    <property type="entry name" value="Putative phosphatase, domain 2"/>
    <property type="match status" value="1"/>
</dbReference>
<dbReference type="PANTHER" id="PTHR43611">
    <property type="entry name" value="ALPHA-D-GLUCOSE 1-PHOSPHATE PHOSPHATASE"/>
    <property type="match status" value="1"/>
</dbReference>
<organism evidence="1 2">
    <name type="scientific">Kitasatospora purpeofusca</name>
    <dbReference type="NCBI Taxonomy" id="67352"/>
    <lineage>
        <taxon>Bacteria</taxon>
        <taxon>Bacillati</taxon>
        <taxon>Actinomycetota</taxon>
        <taxon>Actinomycetes</taxon>
        <taxon>Kitasatosporales</taxon>
        <taxon>Streptomycetaceae</taxon>
        <taxon>Kitasatospora</taxon>
    </lineage>
</organism>
<evidence type="ECO:0000313" key="2">
    <source>
        <dbReference type="Proteomes" id="UP001432222"/>
    </source>
</evidence>
<keyword evidence="2" id="KW-1185">Reference proteome</keyword>
<gene>
    <name evidence="1" type="ORF">OHA16_15230</name>
</gene>
<dbReference type="InterPro" id="IPR036412">
    <property type="entry name" value="HAD-like_sf"/>
</dbReference>
<dbReference type="SUPFAM" id="SSF56784">
    <property type="entry name" value="HAD-like"/>
    <property type="match status" value="1"/>
</dbReference>
<evidence type="ECO:0000313" key="1">
    <source>
        <dbReference type="EMBL" id="WUQ84192.1"/>
    </source>
</evidence>
<evidence type="ECO:0008006" key="3">
    <source>
        <dbReference type="Google" id="ProtNLM"/>
    </source>
</evidence>
<dbReference type="PANTHER" id="PTHR43611:SF3">
    <property type="entry name" value="FLAVIN MONONUCLEOTIDE HYDROLASE 1, CHLOROPLATIC"/>
    <property type="match status" value="1"/>
</dbReference>
<dbReference type="EMBL" id="CP108110">
    <property type="protein sequence ID" value="WUQ84192.1"/>
    <property type="molecule type" value="Genomic_DNA"/>
</dbReference>
<reference evidence="1" key="1">
    <citation type="submission" date="2022-10" db="EMBL/GenBank/DDBJ databases">
        <title>The complete genomes of actinobacterial strains from the NBC collection.</title>
        <authorList>
            <person name="Joergensen T.S."/>
            <person name="Alvarez Arevalo M."/>
            <person name="Sterndorff E.B."/>
            <person name="Faurdal D."/>
            <person name="Vuksanovic O."/>
            <person name="Mourched A.-S."/>
            <person name="Charusanti P."/>
            <person name="Shaw S."/>
            <person name="Blin K."/>
            <person name="Weber T."/>
        </authorList>
    </citation>
    <scope>NUCLEOTIDE SEQUENCE</scope>
    <source>
        <strain evidence="1">NBC_00222</strain>
    </source>
</reference>
<dbReference type="InterPro" id="IPR023214">
    <property type="entry name" value="HAD_sf"/>
</dbReference>
<dbReference type="RefSeq" id="WP_328955081.1">
    <property type="nucleotide sequence ID" value="NZ_CP108110.1"/>
</dbReference>
<accession>A0ABZ1TZ09</accession>
<name>A0ABZ1TZ09_9ACTN</name>
<protein>
    <recommendedName>
        <fullName evidence="3">Hydrolase of the HAD superfamily</fullName>
    </recommendedName>
</protein>
<dbReference type="Gene3D" id="3.40.50.1000">
    <property type="entry name" value="HAD superfamily/HAD-like"/>
    <property type="match status" value="1"/>
</dbReference>
<proteinExistence type="predicted"/>